<dbReference type="AlphaFoldDB" id="A0A382BN08"/>
<evidence type="ECO:0000313" key="1">
    <source>
        <dbReference type="EMBL" id="SVB14762.1"/>
    </source>
</evidence>
<gene>
    <name evidence="1" type="ORF">METZ01_LOCUS167616</name>
</gene>
<accession>A0A382BN08</accession>
<reference evidence="1" key="1">
    <citation type="submission" date="2018-05" db="EMBL/GenBank/DDBJ databases">
        <authorList>
            <person name="Lanie J.A."/>
            <person name="Ng W.-L."/>
            <person name="Kazmierczak K.M."/>
            <person name="Andrzejewski T.M."/>
            <person name="Davidsen T.M."/>
            <person name="Wayne K.J."/>
            <person name="Tettelin H."/>
            <person name="Glass J.I."/>
            <person name="Rusch D."/>
            <person name="Podicherti R."/>
            <person name="Tsui H.-C.T."/>
            <person name="Winkler M.E."/>
        </authorList>
    </citation>
    <scope>NUCLEOTIDE SEQUENCE</scope>
</reference>
<dbReference type="EMBL" id="UINC01030409">
    <property type="protein sequence ID" value="SVB14762.1"/>
    <property type="molecule type" value="Genomic_DNA"/>
</dbReference>
<name>A0A382BN08_9ZZZZ</name>
<organism evidence="1">
    <name type="scientific">marine metagenome</name>
    <dbReference type="NCBI Taxonomy" id="408172"/>
    <lineage>
        <taxon>unclassified sequences</taxon>
        <taxon>metagenomes</taxon>
        <taxon>ecological metagenomes</taxon>
    </lineage>
</organism>
<proteinExistence type="predicted"/>
<protein>
    <submittedName>
        <fullName evidence="1">Uncharacterized protein</fullName>
    </submittedName>
</protein>
<sequence length="116" mass="13493">MISQQRRDVKYFLKISYKKAQKNPLLLGTMRVLKSLSRPFVSLAVLRHHRSVCGLKGRAFSYLKNYYLIKLLLCQLLFPGWVEKELQGTPGRPARGHLEFAPFCPRLPKFFQVCPN</sequence>